<dbReference type="InterPro" id="IPR007345">
    <property type="entry name" value="Polysacch_pyruvyl_Trfase"/>
</dbReference>
<gene>
    <name evidence="2" type="ORF">QOZ99_002340</name>
</gene>
<dbReference type="Proteomes" id="UP001235094">
    <property type="component" value="Unassembled WGS sequence"/>
</dbReference>
<comment type="caution">
    <text evidence="2">The sequence shown here is derived from an EMBL/GenBank/DDBJ whole genome shotgun (WGS) entry which is preliminary data.</text>
</comment>
<proteinExistence type="predicted"/>
<evidence type="ECO:0000259" key="1">
    <source>
        <dbReference type="Pfam" id="PF04230"/>
    </source>
</evidence>
<protein>
    <recommendedName>
        <fullName evidence="1">Polysaccharide pyruvyl transferase domain-containing protein</fullName>
    </recommendedName>
</protein>
<dbReference type="EMBL" id="JAUSVR010000006">
    <property type="protein sequence ID" value="MDQ0511443.1"/>
    <property type="molecule type" value="Genomic_DNA"/>
</dbReference>
<organism evidence="2 3">
    <name type="scientific">Ancylobacter amanitiformis</name>
    <dbReference type="NCBI Taxonomy" id="217069"/>
    <lineage>
        <taxon>Bacteria</taxon>
        <taxon>Pseudomonadati</taxon>
        <taxon>Pseudomonadota</taxon>
        <taxon>Alphaproteobacteria</taxon>
        <taxon>Hyphomicrobiales</taxon>
        <taxon>Xanthobacteraceae</taxon>
        <taxon>Ancylobacter</taxon>
    </lineage>
</organism>
<feature type="domain" description="Polysaccharide pyruvyl transferase" evidence="1">
    <location>
        <begin position="105"/>
        <end position="417"/>
    </location>
</feature>
<dbReference type="RefSeq" id="WP_306890123.1">
    <property type="nucleotide sequence ID" value="NZ_JAUSVR010000006.1"/>
</dbReference>
<name>A0ABU0LRZ1_9HYPH</name>
<accession>A0ABU0LRZ1</accession>
<sequence>MRGSAGLGNGGAAAPIVHCGIGFSAKDHSGWFPAETSAIPRHVAAIRVPKMKPRAVNAAVHRARATYDPRTRSFILPHHTPTLNTTGSGPVAQRIGLLTLPLSINYGGMLQAVSLYHHLSRSGHEVILLERSATMKRGRRTTLAVARSLPGILSLSQTLEPWTERASSGMGGLMRRVAYFSRAAALDRRALAHRPFLRAQMPRTSGPLYSSEALAAATEALELDAVVVGSDQVWRADYLPNRAVEDYFLGFATSPGIRKISYAASFGRGDWQFPEMTPRVAPLLAQFDAVSVREMSGVSICRSEFGRSDARTVLDPTLLVDPALFKAIAAPHVQRRGKLFLEYLLDPTPHTIRVRTDIAEALGPNHTFSLLTTDAGRKVRDVPSWLRDFMDADYILTDSFHGTVFAILFEKNFVSMMNRERGGDRFTSLLGQLGLMDRLLVEGDPDRARDLARTPIDYGPVREKLAALRQSSDAFLREALTRA</sequence>
<keyword evidence="3" id="KW-1185">Reference proteome</keyword>
<reference evidence="2 3" key="1">
    <citation type="submission" date="2023-07" db="EMBL/GenBank/DDBJ databases">
        <title>Genomic Encyclopedia of Type Strains, Phase IV (KMG-IV): sequencing the most valuable type-strain genomes for metagenomic binning, comparative biology and taxonomic classification.</title>
        <authorList>
            <person name="Goeker M."/>
        </authorList>
    </citation>
    <scope>NUCLEOTIDE SEQUENCE [LARGE SCALE GENOMIC DNA]</scope>
    <source>
        <strain evidence="2 3">DSM 15561</strain>
    </source>
</reference>
<evidence type="ECO:0000313" key="2">
    <source>
        <dbReference type="EMBL" id="MDQ0511443.1"/>
    </source>
</evidence>
<dbReference type="Pfam" id="PF04230">
    <property type="entry name" value="PS_pyruv_trans"/>
    <property type="match status" value="1"/>
</dbReference>
<evidence type="ECO:0000313" key="3">
    <source>
        <dbReference type="Proteomes" id="UP001235094"/>
    </source>
</evidence>